<dbReference type="OrthoDB" id="536161at2759"/>
<feature type="chain" id="PRO_5014380331" description="Pherophorin domain-containing protein" evidence="1">
    <location>
        <begin position="24"/>
        <end position="137"/>
    </location>
</feature>
<dbReference type="Proteomes" id="UP000236333">
    <property type="component" value="Unassembled WGS sequence"/>
</dbReference>
<keyword evidence="4" id="KW-1185">Reference proteome</keyword>
<feature type="domain" description="Pherophorin" evidence="2">
    <location>
        <begin position="56"/>
        <end position="133"/>
    </location>
</feature>
<evidence type="ECO:0000313" key="4">
    <source>
        <dbReference type="Proteomes" id="UP000236333"/>
    </source>
</evidence>
<dbReference type="AlphaFoldDB" id="A0A2J7ZP13"/>
<evidence type="ECO:0000313" key="3">
    <source>
        <dbReference type="EMBL" id="PNH02006.1"/>
    </source>
</evidence>
<sequence>MARGGLALWLLAVTAGACGTGYAVSTSPLSTDPDLGATAHLPGRALLGSGGGSGSFPWCKCLSYDCNKCSPYRVVPAGSTPAAAPGATTTCFVVSYVGCDTAAECCRGMLASVNKLSFETTAECGAPGNVLRVLAGS</sequence>
<organism evidence="3 4">
    <name type="scientific">Tetrabaena socialis</name>
    <dbReference type="NCBI Taxonomy" id="47790"/>
    <lineage>
        <taxon>Eukaryota</taxon>
        <taxon>Viridiplantae</taxon>
        <taxon>Chlorophyta</taxon>
        <taxon>core chlorophytes</taxon>
        <taxon>Chlorophyceae</taxon>
        <taxon>CS clade</taxon>
        <taxon>Chlamydomonadales</taxon>
        <taxon>Tetrabaenaceae</taxon>
        <taxon>Tetrabaena</taxon>
    </lineage>
</organism>
<name>A0A2J7ZP13_9CHLO</name>
<dbReference type="Pfam" id="PF12499">
    <property type="entry name" value="DUF3707"/>
    <property type="match status" value="1"/>
</dbReference>
<comment type="caution">
    <text evidence="3">The sequence shown here is derived from an EMBL/GenBank/DDBJ whole genome shotgun (WGS) entry which is preliminary data.</text>
</comment>
<gene>
    <name evidence="3" type="ORF">TSOC_012047</name>
</gene>
<accession>A0A2J7ZP13</accession>
<dbReference type="InterPro" id="IPR024616">
    <property type="entry name" value="Pherophorin"/>
</dbReference>
<keyword evidence="1" id="KW-0732">Signal</keyword>
<dbReference type="EMBL" id="PGGS01000741">
    <property type="protein sequence ID" value="PNH02006.1"/>
    <property type="molecule type" value="Genomic_DNA"/>
</dbReference>
<reference evidence="3 4" key="1">
    <citation type="journal article" date="2017" name="Mol. Biol. Evol.">
        <title>The 4-celled Tetrabaena socialis nuclear genome reveals the essential components for genetic control of cell number at the origin of multicellularity in the volvocine lineage.</title>
        <authorList>
            <person name="Featherston J."/>
            <person name="Arakaki Y."/>
            <person name="Hanschen E.R."/>
            <person name="Ferris P.J."/>
            <person name="Michod R.E."/>
            <person name="Olson B.J.S.C."/>
            <person name="Nozaki H."/>
            <person name="Durand P.M."/>
        </authorList>
    </citation>
    <scope>NUCLEOTIDE SEQUENCE [LARGE SCALE GENOMIC DNA]</scope>
    <source>
        <strain evidence="3 4">NIES-571</strain>
    </source>
</reference>
<dbReference type="PROSITE" id="PS51257">
    <property type="entry name" value="PROKAR_LIPOPROTEIN"/>
    <property type="match status" value="1"/>
</dbReference>
<evidence type="ECO:0000259" key="2">
    <source>
        <dbReference type="Pfam" id="PF12499"/>
    </source>
</evidence>
<protein>
    <recommendedName>
        <fullName evidence="2">Pherophorin domain-containing protein</fullName>
    </recommendedName>
</protein>
<evidence type="ECO:0000256" key="1">
    <source>
        <dbReference type="SAM" id="SignalP"/>
    </source>
</evidence>
<proteinExistence type="predicted"/>
<feature type="signal peptide" evidence="1">
    <location>
        <begin position="1"/>
        <end position="23"/>
    </location>
</feature>